<dbReference type="AlphaFoldDB" id="A0A8C1PM66"/>
<dbReference type="GO" id="GO:0004528">
    <property type="term" value="F:phosphodiesterase I activity"/>
    <property type="evidence" value="ECO:0007669"/>
    <property type="project" value="TreeGrafter"/>
</dbReference>
<evidence type="ECO:0000313" key="9">
    <source>
        <dbReference type="Proteomes" id="UP000694427"/>
    </source>
</evidence>
<dbReference type="SMART" id="SM00201">
    <property type="entry name" value="SO"/>
    <property type="match status" value="2"/>
</dbReference>
<keyword evidence="6" id="KW-0325">Glycoprotein</keyword>
<dbReference type="PANTHER" id="PTHR10151">
    <property type="entry name" value="ECTONUCLEOTIDE PYROPHOSPHATASE/PHOSPHODIESTERASE"/>
    <property type="match status" value="1"/>
</dbReference>
<evidence type="ECO:0000256" key="1">
    <source>
        <dbReference type="ARBA" id="ARBA00004613"/>
    </source>
</evidence>
<dbReference type="PROSITE" id="PS50958">
    <property type="entry name" value="SMB_2"/>
    <property type="match status" value="2"/>
</dbReference>
<dbReference type="FunFam" id="4.10.410.20:FF:000001">
    <property type="entry name" value="Ectonucleotide pyrophosphatase/phosphodiesterase family member 2"/>
    <property type="match status" value="1"/>
</dbReference>
<dbReference type="Gene3D" id="3.40.720.10">
    <property type="entry name" value="Alkaline Phosphatase, subunit A"/>
    <property type="match status" value="1"/>
</dbReference>
<evidence type="ECO:0000313" key="8">
    <source>
        <dbReference type="Ensembl" id="ENSCCRP00010107161.1"/>
    </source>
</evidence>
<keyword evidence="9" id="KW-1185">Reference proteome</keyword>
<dbReference type="InterPro" id="IPR036024">
    <property type="entry name" value="Somatomedin_B-like_dom_sf"/>
</dbReference>
<dbReference type="PANTHER" id="PTHR10151:SF77">
    <property type="entry name" value="ECTONUCLEOTIDE PYROPHOSPHATASE_PHOSPHODIESTERASE FAMILY MEMBER 1"/>
    <property type="match status" value="1"/>
</dbReference>
<dbReference type="InterPro" id="IPR002591">
    <property type="entry name" value="Phosphodiest/P_Trfase"/>
</dbReference>
<keyword evidence="4" id="KW-0378">Hydrolase</keyword>
<evidence type="ECO:0000256" key="3">
    <source>
        <dbReference type="ARBA" id="ARBA00022723"/>
    </source>
</evidence>
<dbReference type="InterPro" id="IPR001604">
    <property type="entry name" value="Endo_G_ENPP1-like_dom"/>
</dbReference>
<reference evidence="8" key="1">
    <citation type="submission" date="2025-08" db="UniProtKB">
        <authorList>
            <consortium name="Ensembl"/>
        </authorList>
    </citation>
    <scope>IDENTIFICATION</scope>
</reference>
<evidence type="ECO:0000259" key="7">
    <source>
        <dbReference type="PROSITE" id="PS50958"/>
    </source>
</evidence>
<reference evidence="8" key="2">
    <citation type="submission" date="2025-09" db="UniProtKB">
        <authorList>
            <consortium name="Ensembl"/>
        </authorList>
    </citation>
    <scope>IDENTIFICATION</scope>
</reference>
<feature type="domain" description="SMB" evidence="7">
    <location>
        <begin position="9"/>
        <end position="52"/>
    </location>
</feature>
<evidence type="ECO:0000256" key="5">
    <source>
        <dbReference type="ARBA" id="ARBA00023157"/>
    </source>
</evidence>
<dbReference type="GO" id="GO:0030505">
    <property type="term" value="P:inorganic diphosphate transport"/>
    <property type="evidence" value="ECO:0007669"/>
    <property type="project" value="TreeGrafter"/>
</dbReference>
<dbReference type="Pfam" id="PF01033">
    <property type="entry name" value="Somatomedin_B"/>
    <property type="match status" value="2"/>
</dbReference>
<comment type="subcellular location">
    <subcellularLocation>
        <location evidence="1">Secreted</location>
    </subcellularLocation>
</comment>
<evidence type="ECO:0000256" key="2">
    <source>
        <dbReference type="ARBA" id="ARBA00022525"/>
    </source>
</evidence>
<evidence type="ECO:0000256" key="4">
    <source>
        <dbReference type="ARBA" id="ARBA00022801"/>
    </source>
</evidence>
<dbReference type="InterPro" id="IPR044929">
    <property type="entry name" value="DNA/RNA_non-sp_Endonuclease_sf"/>
</dbReference>
<dbReference type="Gene3D" id="4.10.410.20">
    <property type="match status" value="2"/>
</dbReference>
<dbReference type="GO" id="GO:0004551">
    <property type="term" value="F:dinucleotide phosphatase activity"/>
    <property type="evidence" value="ECO:0007669"/>
    <property type="project" value="TreeGrafter"/>
</dbReference>
<keyword evidence="3" id="KW-0479">Metal-binding</keyword>
<name>A0A8C1PM66_CYPCA</name>
<dbReference type="CDD" id="cd00091">
    <property type="entry name" value="NUC"/>
    <property type="match status" value="1"/>
</dbReference>
<organism evidence="8 9">
    <name type="scientific">Cyprinus carpio</name>
    <name type="common">Common carp</name>
    <dbReference type="NCBI Taxonomy" id="7962"/>
    <lineage>
        <taxon>Eukaryota</taxon>
        <taxon>Metazoa</taxon>
        <taxon>Chordata</taxon>
        <taxon>Craniata</taxon>
        <taxon>Vertebrata</taxon>
        <taxon>Euteleostomi</taxon>
        <taxon>Actinopterygii</taxon>
        <taxon>Neopterygii</taxon>
        <taxon>Teleostei</taxon>
        <taxon>Ostariophysi</taxon>
        <taxon>Cypriniformes</taxon>
        <taxon>Cyprinidae</taxon>
        <taxon>Cyprininae</taxon>
        <taxon>Cyprinus</taxon>
    </lineage>
</organism>
<dbReference type="SMART" id="SM00477">
    <property type="entry name" value="NUC"/>
    <property type="match status" value="1"/>
</dbReference>
<evidence type="ECO:0000256" key="6">
    <source>
        <dbReference type="ARBA" id="ARBA00023180"/>
    </source>
</evidence>
<keyword evidence="5" id="KW-1015">Disulfide bond</keyword>
<proteinExistence type="predicted"/>
<dbReference type="InterPro" id="IPR017850">
    <property type="entry name" value="Alkaline_phosphatase_core_sf"/>
</dbReference>
<dbReference type="GO" id="GO:0030500">
    <property type="term" value="P:regulation of bone mineralization"/>
    <property type="evidence" value="ECO:0007669"/>
    <property type="project" value="TreeGrafter"/>
</dbReference>
<dbReference type="GO" id="GO:0003676">
    <property type="term" value="F:nucleic acid binding"/>
    <property type="evidence" value="ECO:0007669"/>
    <property type="project" value="InterPro"/>
</dbReference>
<dbReference type="FunFam" id="3.40.720.10:FF:000145">
    <property type="entry name" value="Uncharacterized protein"/>
    <property type="match status" value="1"/>
</dbReference>
<dbReference type="Gene3D" id="3.40.570.10">
    <property type="entry name" value="Extracellular Endonuclease, subunit A"/>
    <property type="match status" value="1"/>
</dbReference>
<dbReference type="InterPro" id="IPR001212">
    <property type="entry name" value="Somatomedin_B_dom"/>
</dbReference>
<dbReference type="GO" id="GO:0005576">
    <property type="term" value="C:extracellular region"/>
    <property type="evidence" value="ECO:0007669"/>
    <property type="project" value="UniProtKB-SubCell"/>
</dbReference>
<dbReference type="GO" id="GO:0009143">
    <property type="term" value="P:nucleoside triphosphate catabolic process"/>
    <property type="evidence" value="ECO:0007669"/>
    <property type="project" value="TreeGrafter"/>
</dbReference>
<feature type="domain" description="SMB" evidence="7">
    <location>
        <begin position="53"/>
        <end position="97"/>
    </location>
</feature>
<dbReference type="GO" id="GO:0046872">
    <property type="term" value="F:metal ion binding"/>
    <property type="evidence" value="ECO:0007669"/>
    <property type="project" value="UniProtKB-KW"/>
</dbReference>
<protein>
    <submittedName>
        <fullName evidence="8">Ectonucleotide pyrophosphatase/phosphodiesterase 1</fullName>
    </submittedName>
</protein>
<keyword evidence="2" id="KW-0964">Secreted</keyword>
<dbReference type="GO" id="GO:0045599">
    <property type="term" value="P:negative regulation of fat cell differentiation"/>
    <property type="evidence" value="ECO:0007669"/>
    <property type="project" value="TreeGrafter"/>
</dbReference>
<dbReference type="Pfam" id="PF01663">
    <property type="entry name" value="Phosphodiest"/>
    <property type="match status" value="1"/>
</dbReference>
<dbReference type="InterPro" id="IPR044925">
    <property type="entry name" value="His-Me_finger_sf"/>
</dbReference>
<dbReference type="GO" id="GO:0009986">
    <property type="term" value="C:cell surface"/>
    <property type="evidence" value="ECO:0007669"/>
    <property type="project" value="TreeGrafter"/>
</dbReference>
<dbReference type="PROSITE" id="PS00524">
    <property type="entry name" value="SMB_1"/>
    <property type="match status" value="2"/>
</dbReference>
<dbReference type="Proteomes" id="UP000694427">
    <property type="component" value="Unplaced"/>
</dbReference>
<dbReference type="CDD" id="cd16018">
    <property type="entry name" value="Enpp"/>
    <property type="match status" value="1"/>
</dbReference>
<dbReference type="Ensembl" id="ENSCCRT00010119208.1">
    <property type="protein sequence ID" value="ENSCCRP00010107161.1"/>
    <property type="gene ID" value="ENSCCRG00010043915.1"/>
</dbReference>
<sequence>MLFILCFQVTDSCRNRCLSKSRDSSAVCHCDAACVNEGTCCLDYEEVCVEPSQHWTCSKFRCSEERLLNSLCSCSEDCVKVGDCCSNYKSTCKGEKPWLEEDCEDIRTPQCPVGFSKPPLLLVSLDGFRAGYMEAYSSLLPVINKLRKCGTSTPFMRPAYPTKTFPNHYTIVTGLYPESHGIVDNKMYDVTRNASFSLKADEKFNPAWYQGEPVWLTAMKNKLKTATFFWPGSDVKVNGHFPDYWVKNIPFEKRVAKIFEWLHLPEGERPDFYTLYLEEPDYAGHRHGPMSTQVIEALLNVDRLLGMLMEGLKERQLHRCVNLVLVSDHGMEEASCKKAVFVSDYLENIDDITVIQGPAARVRPKRLPDEFFSCKEPDQPMRPYLKEHLPKRLHFASNIRIERAHLYMQPGCKPNEIKYCSGGFHGSDNVFKNMQAIFIGYGPGIHSKTNVLPFENIEIYNLLCDLLGIPPAPNNGTHGSLNHLLKNPPHQPVYPAERSAPSTCTPVSSLLPDPRGCTCDSLTEVNRLNQRLIDSNSNSNVKPVHLPYGIPRVLQEQSDYCILHHTAYISGYSRNILMPLWVSYSLNVSVQPSADSCVRADVRVQPGARQSCSFYKNNSTLTFGLLHPPHFSPTGTEPDSLITSNMVPMFPAFKDIWNHFHDVLLLKYSQKLNGVNVVSGPIFDDDFDGNYDFMNKGTPAPIPTHFFVILTSCKNSSLPIRQCDGPLDAVSFVLPHRADLLETCHDWVQFHVTRIRDVELLTGLSFYHDRISVAETLQLKTTLKIF</sequence>
<dbReference type="SUPFAM" id="SSF90188">
    <property type="entry name" value="Somatomedin B domain"/>
    <property type="match status" value="2"/>
</dbReference>
<accession>A0A8C1PM66</accession>
<dbReference type="SUPFAM" id="SSF53649">
    <property type="entry name" value="Alkaline phosphatase-like"/>
    <property type="match status" value="1"/>
</dbReference>
<dbReference type="InterPro" id="IPR020821">
    <property type="entry name" value="ENPP1-3/EXOG-like_nuc-like"/>
</dbReference>
<dbReference type="GO" id="GO:0046034">
    <property type="term" value="P:ATP metabolic process"/>
    <property type="evidence" value="ECO:0007669"/>
    <property type="project" value="TreeGrafter"/>
</dbReference>
<dbReference type="SUPFAM" id="SSF54060">
    <property type="entry name" value="His-Me finger endonucleases"/>
    <property type="match status" value="1"/>
</dbReference>
<dbReference type="SMART" id="SM00892">
    <property type="entry name" value="Endonuclease_NS"/>
    <property type="match status" value="1"/>
</dbReference>